<dbReference type="InterPro" id="IPR036291">
    <property type="entry name" value="NAD(P)-bd_dom_sf"/>
</dbReference>
<name>A0A517Z9H6_9PLAN</name>
<gene>
    <name evidence="2" type="ORF">Mal4_34770</name>
</gene>
<dbReference type="AlphaFoldDB" id="A0A517Z9H6"/>
<protein>
    <recommendedName>
        <fullName evidence="1">NAD-dependent epimerase/dehydratase domain-containing protein</fullName>
    </recommendedName>
</protein>
<organism evidence="2 3">
    <name type="scientific">Maioricimonas rarisocia</name>
    <dbReference type="NCBI Taxonomy" id="2528026"/>
    <lineage>
        <taxon>Bacteria</taxon>
        <taxon>Pseudomonadati</taxon>
        <taxon>Planctomycetota</taxon>
        <taxon>Planctomycetia</taxon>
        <taxon>Planctomycetales</taxon>
        <taxon>Planctomycetaceae</taxon>
        <taxon>Maioricimonas</taxon>
    </lineage>
</organism>
<evidence type="ECO:0000313" key="3">
    <source>
        <dbReference type="Proteomes" id="UP000320496"/>
    </source>
</evidence>
<sequence>MQLAAIETEEQLEAALSEPAPEAVAAMQEISGDIAFLGCGGKMGPTLARMAQRASKQAGVTRRIIAVSRFSDPSVRKRLESWGVETRSGDLLDETFLDSLPDAPNVVFMAGRKFGAAGNLPLTWAMNVHLPSLVARRFAESRIAAFSTGNVYGTVSYRTGGSVESDEPRPVGEYAMSCLGRERMFQHFADVQKTPMVLLRLNYACEFRYGVLVDLAEQVAAGTPIDLAMSYVNVIWQGDANSRTLAALTLAESPARLLNLAGPEVLRVRDVCERLGELLGRPVRFTGEEHEDALLNNAAAADALWGPPRVPVDELLTGIATWVRRGGERLGKPTHFEVRDGAF</sequence>
<accession>A0A517Z9H6</accession>
<dbReference type="Gene3D" id="3.40.50.720">
    <property type="entry name" value="NAD(P)-binding Rossmann-like Domain"/>
    <property type="match status" value="1"/>
</dbReference>
<reference evidence="2 3" key="1">
    <citation type="submission" date="2019-02" db="EMBL/GenBank/DDBJ databases">
        <title>Deep-cultivation of Planctomycetes and their phenomic and genomic characterization uncovers novel biology.</title>
        <authorList>
            <person name="Wiegand S."/>
            <person name="Jogler M."/>
            <person name="Boedeker C."/>
            <person name="Pinto D."/>
            <person name="Vollmers J."/>
            <person name="Rivas-Marin E."/>
            <person name="Kohn T."/>
            <person name="Peeters S.H."/>
            <person name="Heuer A."/>
            <person name="Rast P."/>
            <person name="Oberbeckmann S."/>
            <person name="Bunk B."/>
            <person name="Jeske O."/>
            <person name="Meyerdierks A."/>
            <person name="Storesund J.E."/>
            <person name="Kallscheuer N."/>
            <person name="Luecker S."/>
            <person name="Lage O.M."/>
            <person name="Pohl T."/>
            <person name="Merkel B.J."/>
            <person name="Hornburger P."/>
            <person name="Mueller R.-W."/>
            <person name="Bruemmer F."/>
            <person name="Labrenz M."/>
            <person name="Spormann A.M."/>
            <person name="Op den Camp H."/>
            <person name="Overmann J."/>
            <person name="Amann R."/>
            <person name="Jetten M.S.M."/>
            <person name="Mascher T."/>
            <person name="Medema M.H."/>
            <person name="Devos D.P."/>
            <person name="Kaster A.-K."/>
            <person name="Ovreas L."/>
            <person name="Rohde M."/>
            <person name="Galperin M.Y."/>
            <person name="Jogler C."/>
        </authorList>
    </citation>
    <scope>NUCLEOTIDE SEQUENCE [LARGE SCALE GENOMIC DNA]</scope>
    <source>
        <strain evidence="2 3">Mal4</strain>
    </source>
</reference>
<feature type="domain" description="NAD-dependent epimerase/dehydratase" evidence="1">
    <location>
        <begin position="43"/>
        <end position="201"/>
    </location>
</feature>
<dbReference type="RefSeq" id="WP_145370355.1">
    <property type="nucleotide sequence ID" value="NZ_CP036275.1"/>
</dbReference>
<dbReference type="InterPro" id="IPR001509">
    <property type="entry name" value="Epimerase_deHydtase"/>
</dbReference>
<evidence type="ECO:0000313" key="2">
    <source>
        <dbReference type="EMBL" id="QDU39142.1"/>
    </source>
</evidence>
<proteinExistence type="predicted"/>
<keyword evidence="3" id="KW-1185">Reference proteome</keyword>
<dbReference type="EMBL" id="CP036275">
    <property type="protein sequence ID" value="QDU39142.1"/>
    <property type="molecule type" value="Genomic_DNA"/>
</dbReference>
<dbReference type="Proteomes" id="UP000320496">
    <property type="component" value="Chromosome"/>
</dbReference>
<dbReference type="KEGG" id="mri:Mal4_34770"/>
<evidence type="ECO:0000259" key="1">
    <source>
        <dbReference type="Pfam" id="PF01370"/>
    </source>
</evidence>
<dbReference type="OrthoDB" id="9785845at2"/>
<dbReference type="SUPFAM" id="SSF51735">
    <property type="entry name" value="NAD(P)-binding Rossmann-fold domains"/>
    <property type="match status" value="1"/>
</dbReference>
<dbReference type="Pfam" id="PF01370">
    <property type="entry name" value="Epimerase"/>
    <property type="match status" value="1"/>
</dbReference>